<dbReference type="GO" id="GO:0006865">
    <property type="term" value="P:amino acid transport"/>
    <property type="evidence" value="ECO:0007669"/>
    <property type="project" value="TreeGrafter"/>
</dbReference>
<dbReference type="PROSITE" id="PS50928">
    <property type="entry name" value="ABC_TM1"/>
    <property type="match status" value="1"/>
</dbReference>
<keyword evidence="6 8" id="KW-1133">Transmembrane helix</keyword>
<dbReference type="OrthoDB" id="6580405at2"/>
<evidence type="ECO:0000313" key="10">
    <source>
        <dbReference type="EMBL" id="OWT55723.1"/>
    </source>
</evidence>
<dbReference type="EMBL" id="NJIH01000012">
    <property type="protein sequence ID" value="OWT55723.1"/>
    <property type="molecule type" value="Genomic_DNA"/>
</dbReference>
<feature type="domain" description="ABC transmembrane type-1" evidence="9">
    <location>
        <begin position="21"/>
        <end position="209"/>
    </location>
</feature>
<comment type="subcellular location">
    <subcellularLocation>
        <location evidence="1">Cell inner membrane</location>
        <topology evidence="1">Multi-pass membrane protein</topology>
    </subcellularLocation>
    <subcellularLocation>
        <location evidence="8">Cell membrane</location>
        <topology evidence="8">Multi-pass membrane protein</topology>
    </subcellularLocation>
</comment>
<dbReference type="SUPFAM" id="SSF161098">
    <property type="entry name" value="MetI-like"/>
    <property type="match status" value="1"/>
</dbReference>
<gene>
    <name evidence="10" type="ORF">CEY11_20620</name>
</gene>
<evidence type="ECO:0000259" key="9">
    <source>
        <dbReference type="PROSITE" id="PS50928"/>
    </source>
</evidence>
<keyword evidence="11" id="KW-1185">Reference proteome</keyword>
<reference evidence="11" key="1">
    <citation type="submission" date="2017-06" db="EMBL/GenBank/DDBJ databases">
        <title>Herbaspirillum phytohormonus sp. nov., isolated from the root nodule of Robinia pseudoacacia in lead-zinc mine.</title>
        <authorList>
            <person name="Fan M."/>
            <person name="Lin Y."/>
        </authorList>
    </citation>
    <scope>NUCLEOTIDE SEQUENCE [LARGE SCALE GENOMIC DNA]</scope>
    <source>
        <strain evidence="11">SC-089</strain>
    </source>
</reference>
<keyword evidence="5 8" id="KW-0812">Transmembrane</keyword>
<dbReference type="CDD" id="cd06261">
    <property type="entry name" value="TM_PBP2"/>
    <property type="match status" value="1"/>
</dbReference>
<feature type="transmembrane region" description="Helical" evidence="8">
    <location>
        <begin position="69"/>
        <end position="99"/>
    </location>
</feature>
<dbReference type="GO" id="GO:0022857">
    <property type="term" value="F:transmembrane transporter activity"/>
    <property type="evidence" value="ECO:0007669"/>
    <property type="project" value="InterPro"/>
</dbReference>
<dbReference type="RefSeq" id="WP_088605296.1">
    <property type="nucleotide sequence ID" value="NZ_NJIH01000012.1"/>
</dbReference>
<dbReference type="Pfam" id="PF00528">
    <property type="entry name" value="BPD_transp_1"/>
    <property type="match status" value="1"/>
</dbReference>
<dbReference type="NCBIfam" id="TIGR01726">
    <property type="entry name" value="HEQRo_perm_3TM"/>
    <property type="match status" value="1"/>
</dbReference>
<comment type="similarity">
    <text evidence="2">Belongs to the binding-protein-dependent transport system permease family. HisMQ subfamily.</text>
</comment>
<name>A0A225M660_9BURK</name>
<dbReference type="PANTHER" id="PTHR30614:SF35">
    <property type="entry name" value="ABC TRANSPORTER PERMEASE PROTEIN"/>
    <property type="match status" value="1"/>
</dbReference>
<evidence type="ECO:0000256" key="4">
    <source>
        <dbReference type="ARBA" id="ARBA00022475"/>
    </source>
</evidence>
<evidence type="ECO:0000256" key="1">
    <source>
        <dbReference type="ARBA" id="ARBA00004429"/>
    </source>
</evidence>
<evidence type="ECO:0000256" key="3">
    <source>
        <dbReference type="ARBA" id="ARBA00022448"/>
    </source>
</evidence>
<dbReference type="InterPro" id="IPR000515">
    <property type="entry name" value="MetI-like"/>
</dbReference>
<evidence type="ECO:0000256" key="7">
    <source>
        <dbReference type="ARBA" id="ARBA00023136"/>
    </source>
</evidence>
<proteinExistence type="inferred from homology"/>
<evidence type="ECO:0000256" key="5">
    <source>
        <dbReference type="ARBA" id="ARBA00022692"/>
    </source>
</evidence>
<protein>
    <submittedName>
        <fullName evidence="10">ABC transporter permease</fullName>
    </submittedName>
</protein>
<feature type="transmembrane region" description="Helical" evidence="8">
    <location>
        <begin position="152"/>
        <end position="169"/>
    </location>
</feature>
<dbReference type="GO" id="GO:0043190">
    <property type="term" value="C:ATP-binding cassette (ABC) transporter complex"/>
    <property type="evidence" value="ECO:0007669"/>
    <property type="project" value="InterPro"/>
</dbReference>
<dbReference type="Proteomes" id="UP000214603">
    <property type="component" value="Unassembled WGS sequence"/>
</dbReference>
<evidence type="ECO:0000256" key="8">
    <source>
        <dbReference type="RuleBase" id="RU363032"/>
    </source>
</evidence>
<dbReference type="InterPro" id="IPR043429">
    <property type="entry name" value="ArtM/GltK/GlnP/TcyL/YhdX-like"/>
</dbReference>
<dbReference type="InterPro" id="IPR010065">
    <property type="entry name" value="AA_ABC_transptr_permease_3TM"/>
</dbReference>
<keyword evidence="3 8" id="KW-0813">Transport</keyword>
<dbReference type="AlphaFoldDB" id="A0A225M660"/>
<dbReference type="InterPro" id="IPR035906">
    <property type="entry name" value="MetI-like_sf"/>
</dbReference>
<dbReference type="PANTHER" id="PTHR30614">
    <property type="entry name" value="MEMBRANE COMPONENT OF AMINO ACID ABC TRANSPORTER"/>
    <property type="match status" value="1"/>
</dbReference>
<accession>A0A225M660</accession>
<evidence type="ECO:0000313" key="11">
    <source>
        <dbReference type="Proteomes" id="UP000214603"/>
    </source>
</evidence>
<comment type="caution">
    <text evidence="10">The sequence shown here is derived from an EMBL/GenBank/DDBJ whole genome shotgun (WGS) entry which is preliminary data.</text>
</comment>
<keyword evidence="7 8" id="KW-0472">Membrane</keyword>
<feature type="transmembrane region" description="Helical" evidence="8">
    <location>
        <begin position="27"/>
        <end position="48"/>
    </location>
</feature>
<dbReference type="Gene3D" id="1.10.3720.10">
    <property type="entry name" value="MetI-like"/>
    <property type="match status" value="1"/>
</dbReference>
<organism evidence="10 11">
    <name type="scientific">Candidimonas nitroreducens</name>
    <dbReference type="NCBI Taxonomy" id="683354"/>
    <lineage>
        <taxon>Bacteria</taxon>
        <taxon>Pseudomonadati</taxon>
        <taxon>Pseudomonadota</taxon>
        <taxon>Betaproteobacteria</taxon>
        <taxon>Burkholderiales</taxon>
        <taxon>Alcaligenaceae</taxon>
        <taxon>Candidimonas</taxon>
    </lineage>
</organism>
<feature type="transmembrane region" description="Helical" evidence="8">
    <location>
        <begin position="190"/>
        <end position="217"/>
    </location>
</feature>
<evidence type="ECO:0000256" key="6">
    <source>
        <dbReference type="ARBA" id="ARBA00022989"/>
    </source>
</evidence>
<keyword evidence="4" id="KW-1003">Cell membrane</keyword>
<evidence type="ECO:0000256" key="2">
    <source>
        <dbReference type="ARBA" id="ARBA00010072"/>
    </source>
</evidence>
<sequence length="227" mass="24953">MNYTFDFSSVLAHKDLLLHGLWTTAKLSAFATVLGFAVGTLVACIRLSQHKAARFLATAYVEFIRNTPLLIQAYFLIFGLVSVGINLPILAGAVIALVINVSAYTAEIMRAGIESIHKGQLEAADCLGLNKAQTFFHVVLAPAMERVYPSLISQYVLLMLATSILSAVGTEELFGVSVRIQSLTFRNFEVFIVLGVMYLVLSFAVRFLFTLLGKFLFPRLRKLGTPL</sequence>